<name>T1KZ53_TETUR</name>
<evidence type="ECO:0000256" key="1">
    <source>
        <dbReference type="ARBA" id="ARBA00009502"/>
    </source>
</evidence>
<dbReference type="GO" id="GO:0046933">
    <property type="term" value="F:proton-transporting ATP synthase activity, rotational mechanism"/>
    <property type="evidence" value="ECO:0007669"/>
    <property type="project" value="InterPro"/>
</dbReference>
<evidence type="ECO:0000313" key="2">
    <source>
        <dbReference type="EnsemblMetazoa" id="tetur28g00380.1"/>
    </source>
</evidence>
<reference evidence="2" key="2">
    <citation type="submission" date="2015-06" db="UniProtKB">
        <authorList>
            <consortium name="EnsemblMetazoa"/>
        </authorList>
    </citation>
    <scope>IDENTIFICATION</scope>
</reference>
<dbReference type="EnsemblMetazoa" id="tetur28g00380.1">
    <property type="protein sequence ID" value="tetur28g00380.1"/>
    <property type="gene ID" value="tetur28g00380"/>
</dbReference>
<evidence type="ECO:0008006" key="4">
    <source>
        <dbReference type="Google" id="ProtNLM"/>
    </source>
</evidence>
<keyword evidence="3" id="KW-1185">Reference proteome</keyword>
<comment type="similarity">
    <text evidence="1">Belongs to the eukaryotic ATPase epsilon family.</text>
</comment>
<dbReference type="GO" id="GO:0005743">
    <property type="term" value="C:mitochondrial inner membrane"/>
    <property type="evidence" value="ECO:0007669"/>
    <property type="project" value="InterPro"/>
</dbReference>
<dbReference type="Gene3D" id="1.10.1620.20">
    <property type="entry name" value="ATP synthase, F1 complex, epsilon subunit superfamily, mitochondrial"/>
    <property type="match status" value="1"/>
</dbReference>
<dbReference type="Pfam" id="PF04627">
    <property type="entry name" value="ATP-synt_Eps"/>
    <property type="match status" value="1"/>
</dbReference>
<dbReference type="InterPro" id="IPR006721">
    <property type="entry name" value="ATP_synth_F1_esu_mt"/>
</dbReference>
<dbReference type="SUPFAM" id="SSF48690">
    <property type="entry name" value="Epsilon subunit of mitochondrial F1F0-ATP synthase"/>
    <property type="match status" value="1"/>
</dbReference>
<dbReference type="EMBL" id="CAEY01000736">
    <property type="status" value="NOT_ANNOTATED_CDS"/>
    <property type="molecule type" value="Genomic_DNA"/>
</dbReference>
<dbReference type="CDD" id="cd12153">
    <property type="entry name" value="F1-ATPase_epsilon"/>
    <property type="match status" value="1"/>
</dbReference>
<evidence type="ECO:0000313" key="3">
    <source>
        <dbReference type="Proteomes" id="UP000015104"/>
    </source>
</evidence>
<proteinExistence type="inferred from homology"/>
<dbReference type="AlphaFoldDB" id="T1KZ53"/>
<dbReference type="Proteomes" id="UP000015104">
    <property type="component" value="Unassembled WGS sequence"/>
</dbReference>
<dbReference type="HOGENOM" id="CLU_2999061_0_0_1"/>
<dbReference type="InterPro" id="IPR036742">
    <property type="entry name" value="ATP_synth_F1_esu_sf_mt"/>
</dbReference>
<sequence>MTFWREAGLNYIQYSRIAARIVRQSLKKDVKITDKEGRGPKGCNVIEYIAEQLGFQM</sequence>
<accession>T1KZ53</accession>
<protein>
    <recommendedName>
        <fullName evidence="4">ATP synthase subunit epsilon, mitochondrial</fullName>
    </recommendedName>
</protein>
<organism evidence="2 3">
    <name type="scientific">Tetranychus urticae</name>
    <name type="common">Two-spotted spider mite</name>
    <dbReference type="NCBI Taxonomy" id="32264"/>
    <lineage>
        <taxon>Eukaryota</taxon>
        <taxon>Metazoa</taxon>
        <taxon>Ecdysozoa</taxon>
        <taxon>Arthropoda</taxon>
        <taxon>Chelicerata</taxon>
        <taxon>Arachnida</taxon>
        <taxon>Acari</taxon>
        <taxon>Acariformes</taxon>
        <taxon>Trombidiformes</taxon>
        <taxon>Prostigmata</taxon>
        <taxon>Eleutherengona</taxon>
        <taxon>Raphignathae</taxon>
        <taxon>Tetranychoidea</taxon>
        <taxon>Tetranychidae</taxon>
        <taxon>Tetranychus</taxon>
    </lineage>
</organism>
<dbReference type="GO" id="GO:0045259">
    <property type="term" value="C:proton-transporting ATP synthase complex"/>
    <property type="evidence" value="ECO:0007669"/>
    <property type="project" value="InterPro"/>
</dbReference>
<reference evidence="3" key="1">
    <citation type="submission" date="2011-08" db="EMBL/GenBank/DDBJ databases">
        <authorList>
            <person name="Rombauts S."/>
        </authorList>
    </citation>
    <scope>NUCLEOTIDE SEQUENCE</scope>
    <source>
        <strain evidence="3">London</strain>
    </source>
</reference>